<sequence>MSFYIRKGRGIVHFGFAGNADPNLQIGDVTVPRYWAHTGLWNWQAILRSRLGVTPIDMETAAVALVALQQGAPFIAIRSLSDLAGGGSAESNEAGVFPTLASQNAVAVAVKFISLLTIDDMAAATPRVSPATTTLALLLVAAAVAAADAAVPASAALAVRQVNRQGPYLGVVVPNGFEMEPLLRSPAFSPAKRLPYLDVAGRRFRFGTIGEKKVIIVMTGLGMLNSGVTTQLLLTLFDVEGIVHFGIAGNADPNLHIGDVTVPRYWAHTGLWNWQRYGDGPENELALESNGDYTRKYGALNFSDYGVGGDKPAAGGNLLNSVWYQPEEVFPADGTPESRRHEFWVPVDDRYYQLSQKLEAMTLERCVNGTGMGTSPTCLTRPPAVARVERGCSASVFVDNAAYRQFLRSRLGVTPIDMETTAVALVAQQQGAPFIAIRSLSDLAGGGSAESNEAGVFAALAAQNAVAVAVNKDHNTSTAQDDGKAGESRPHLRKQGDQAGSHQRREAEGDIKAGGMPDKLQYISGDQAHLPEDRCRLGPRFPNLRVHGLEWANRDHISINKESFHLGGWAGDYLREQSQRRLRADGRATAAAARRREMWIGSWFGARHN</sequence>
<evidence type="ECO:0000259" key="2">
    <source>
        <dbReference type="Pfam" id="PF01048"/>
    </source>
</evidence>
<feature type="domain" description="Nucleoside phosphorylase" evidence="2">
    <location>
        <begin position="48"/>
        <end position="113"/>
    </location>
</feature>
<accession>A0A0E0KZY5</accession>
<dbReference type="PANTHER" id="PTHR21234:SF42">
    <property type="entry name" value="PHOSPHORYLASE SUPERFAMILY PROTEIN"/>
    <property type="match status" value="1"/>
</dbReference>
<evidence type="ECO:0000256" key="1">
    <source>
        <dbReference type="SAM" id="MobiDB-lite"/>
    </source>
</evidence>
<reference evidence="3" key="1">
    <citation type="submission" date="2015-04" db="UniProtKB">
        <authorList>
            <consortium name="EnsemblPlants"/>
        </authorList>
    </citation>
    <scope>IDENTIFICATION</scope>
</reference>
<protein>
    <recommendedName>
        <fullName evidence="2">Nucleoside phosphorylase domain-containing protein</fullName>
    </recommendedName>
</protein>
<reference evidence="3" key="2">
    <citation type="submission" date="2018-05" db="EMBL/GenBank/DDBJ databases">
        <title>OpunRS2 (Oryza punctata Reference Sequence Version 2).</title>
        <authorList>
            <person name="Zhang J."/>
            <person name="Kudrna D."/>
            <person name="Lee S."/>
            <person name="Talag J."/>
            <person name="Welchert J."/>
            <person name="Wing R.A."/>
        </authorList>
    </citation>
    <scope>NUCLEOTIDE SEQUENCE [LARGE SCALE GENOMIC DNA]</scope>
</reference>
<dbReference type="CDD" id="cd09008">
    <property type="entry name" value="MTAN"/>
    <property type="match status" value="1"/>
</dbReference>
<name>A0A0E0KZY5_ORYPU</name>
<proteinExistence type="predicted"/>
<dbReference type="SUPFAM" id="SSF53167">
    <property type="entry name" value="Purine and uridine phosphorylases"/>
    <property type="match status" value="2"/>
</dbReference>
<dbReference type="PANTHER" id="PTHR21234">
    <property type="entry name" value="PURINE NUCLEOSIDE PHOSPHORYLASE"/>
    <property type="match status" value="1"/>
</dbReference>
<evidence type="ECO:0000313" key="4">
    <source>
        <dbReference type="Proteomes" id="UP000026962"/>
    </source>
</evidence>
<dbReference type="Gene3D" id="3.40.50.1580">
    <property type="entry name" value="Nucleoside phosphorylase domain"/>
    <property type="match status" value="2"/>
</dbReference>
<dbReference type="InterPro" id="IPR035994">
    <property type="entry name" value="Nucleoside_phosphorylase_sf"/>
</dbReference>
<dbReference type="Proteomes" id="UP000026962">
    <property type="component" value="Chromosome 5"/>
</dbReference>
<evidence type="ECO:0000313" key="3">
    <source>
        <dbReference type="EnsemblPlants" id="OPUNC05G07250.1"/>
    </source>
</evidence>
<dbReference type="Pfam" id="PF01048">
    <property type="entry name" value="PNP_UDP_1"/>
    <property type="match status" value="2"/>
</dbReference>
<dbReference type="EnsemblPlants" id="OPUNC05G07250.1">
    <property type="protein sequence ID" value="OPUNC05G07250.1"/>
    <property type="gene ID" value="OPUNC05G07250"/>
</dbReference>
<dbReference type="eggNOG" id="ENOG502QQRX">
    <property type="taxonomic scope" value="Eukaryota"/>
</dbReference>
<feature type="compositionally biased region" description="Basic and acidic residues" evidence="1">
    <location>
        <begin position="473"/>
        <end position="496"/>
    </location>
</feature>
<dbReference type="AlphaFoldDB" id="A0A0E0KZY5"/>
<feature type="domain" description="Nucleoside phosphorylase" evidence="2">
    <location>
        <begin position="169"/>
        <end position="469"/>
    </location>
</feature>
<dbReference type="GO" id="GO:0009116">
    <property type="term" value="P:nucleoside metabolic process"/>
    <property type="evidence" value="ECO:0007669"/>
    <property type="project" value="InterPro"/>
</dbReference>
<dbReference type="STRING" id="4537.A0A0E0KZY5"/>
<keyword evidence="4" id="KW-1185">Reference proteome</keyword>
<feature type="region of interest" description="Disordered" evidence="1">
    <location>
        <begin position="473"/>
        <end position="518"/>
    </location>
</feature>
<dbReference type="GO" id="GO:0003824">
    <property type="term" value="F:catalytic activity"/>
    <property type="evidence" value="ECO:0007669"/>
    <property type="project" value="InterPro"/>
</dbReference>
<dbReference type="InterPro" id="IPR000845">
    <property type="entry name" value="Nucleoside_phosphorylase_d"/>
</dbReference>
<dbReference type="Gramene" id="OPUNC05G07250.1">
    <property type="protein sequence ID" value="OPUNC05G07250.1"/>
    <property type="gene ID" value="OPUNC05G07250"/>
</dbReference>
<organism evidence="3">
    <name type="scientific">Oryza punctata</name>
    <name type="common">Red rice</name>
    <dbReference type="NCBI Taxonomy" id="4537"/>
    <lineage>
        <taxon>Eukaryota</taxon>
        <taxon>Viridiplantae</taxon>
        <taxon>Streptophyta</taxon>
        <taxon>Embryophyta</taxon>
        <taxon>Tracheophyta</taxon>
        <taxon>Spermatophyta</taxon>
        <taxon>Magnoliopsida</taxon>
        <taxon>Liliopsida</taxon>
        <taxon>Poales</taxon>
        <taxon>Poaceae</taxon>
        <taxon>BOP clade</taxon>
        <taxon>Oryzoideae</taxon>
        <taxon>Oryzeae</taxon>
        <taxon>Oryzinae</taxon>
        <taxon>Oryza</taxon>
    </lineage>
</organism>